<reference evidence="1 2" key="1">
    <citation type="submission" date="2017-04" db="EMBL/GenBank/DDBJ databases">
        <title>Genome Sequence of the Model Brown-Rot Fungus Postia placenta SB12.</title>
        <authorList>
            <consortium name="DOE Joint Genome Institute"/>
            <person name="Gaskell J."/>
            <person name="Kersten P."/>
            <person name="Larrondo L.F."/>
            <person name="Canessa P."/>
            <person name="Martinez D."/>
            <person name="Hibbett D."/>
            <person name="Schmoll M."/>
            <person name="Kubicek C.P."/>
            <person name="Martinez A.T."/>
            <person name="Yadav J."/>
            <person name="Master E."/>
            <person name="Magnuson J.K."/>
            <person name="James T."/>
            <person name="Yaver D."/>
            <person name="Berka R."/>
            <person name="Labutti K."/>
            <person name="Lipzen A."/>
            <person name="Aerts A."/>
            <person name="Barry K."/>
            <person name="Henrissat B."/>
            <person name="Blanchette R."/>
            <person name="Grigoriev I."/>
            <person name="Cullen D."/>
        </authorList>
    </citation>
    <scope>NUCLEOTIDE SEQUENCE [LARGE SCALE GENOMIC DNA]</scope>
    <source>
        <strain evidence="1 2">MAD-698-R-SB12</strain>
    </source>
</reference>
<dbReference type="GeneID" id="36322398"/>
<evidence type="ECO:0000313" key="1">
    <source>
        <dbReference type="EMBL" id="OSX64807.1"/>
    </source>
</evidence>
<name>A0A1X6N842_9APHY</name>
<dbReference type="Proteomes" id="UP000194127">
    <property type="component" value="Unassembled WGS sequence"/>
</dbReference>
<dbReference type="RefSeq" id="XP_024341601.1">
    <property type="nucleotide sequence ID" value="XM_024477448.1"/>
</dbReference>
<proteinExistence type="predicted"/>
<organism evidence="1 2">
    <name type="scientific">Postia placenta MAD-698-R-SB12</name>
    <dbReference type="NCBI Taxonomy" id="670580"/>
    <lineage>
        <taxon>Eukaryota</taxon>
        <taxon>Fungi</taxon>
        <taxon>Dikarya</taxon>
        <taxon>Basidiomycota</taxon>
        <taxon>Agaricomycotina</taxon>
        <taxon>Agaricomycetes</taxon>
        <taxon>Polyporales</taxon>
        <taxon>Adustoporiaceae</taxon>
        <taxon>Rhodonia</taxon>
    </lineage>
</organism>
<gene>
    <name evidence="1" type="ORF">POSPLADRAFT_1038807</name>
</gene>
<dbReference type="EMBL" id="KZ110593">
    <property type="protein sequence ID" value="OSX64807.1"/>
    <property type="molecule type" value="Genomic_DNA"/>
</dbReference>
<dbReference type="AlphaFoldDB" id="A0A1X6N842"/>
<accession>A0A1X6N842</accession>
<protein>
    <submittedName>
        <fullName evidence="1">Uncharacterized protein</fullName>
    </submittedName>
</protein>
<sequence>MSSRCARYLRRQHLEIHGKALAGFISHQHHHPPPPQASRMLDSKTRNSLVATDTTSPVRWWLQDFKTGRPPEEAIEGSGGCELFLVSLSPTDSLSTLTPHAAPHRCLSFAPVHYYIALLYDPVDTTHDRGDAARVSRAGARRAAS</sequence>
<evidence type="ECO:0000313" key="2">
    <source>
        <dbReference type="Proteomes" id="UP000194127"/>
    </source>
</evidence>
<keyword evidence="2" id="KW-1185">Reference proteome</keyword>